<evidence type="ECO:0000313" key="1">
    <source>
        <dbReference type="EMBL" id="PJC01190.1"/>
    </source>
</evidence>
<organism evidence="1 2">
    <name type="scientific">Candidatus Komeilibacteria bacterium CG_4_9_14_0_8_um_filter_36_9</name>
    <dbReference type="NCBI Taxonomy" id="1974473"/>
    <lineage>
        <taxon>Bacteria</taxon>
        <taxon>Candidatus Komeiliibacteriota</taxon>
    </lineage>
</organism>
<dbReference type="Proteomes" id="UP000230136">
    <property type="component" value="Unassembled WGS sequence"/>
</dbReference>
<evidence type="ECO:0000313" key="2">
    <source>
        <dbReference type="Proteomes" id="UP000230136"/>
    </source>
</evidence>
<gene>
    <name evidence="1" type="ORF">CO073_04155</name>
</gene>
<reference evidence="2" key="1">
    <citation type="submission" date="2017-09" db="EMBL/GenBank/DDBJ databases">
        <title>Depth-based differentiation of microbial function through sediment-hosted aquifers and enrichment of novel symbionts in the deep terrestrial subsurface.</title>
        <authorList>
            <person name="Probst A.J."/>
            <person name="Ladd B."/>
            <person name="Jarett J.K."/>
            <person name="Geller-Mcgrath D.E."/>
            <person name="Sieber C.M.K."/>
            <person name="Emerson J.B."/>
            <person name="Anantharaman K."/>
            <person name="Thomas B.C."/>
            <person name="Malmstrom R."/>
            <person name="Stieglmeier M."/>
            <person name="Klingl A."/>
            <person name="Woyke T."/>
            <person name="Ryan C.M."/>
            <person name="Banfield J.F."/>
        </authorList>
    </citation>
    <scope>NUCLEOTIDE SEQUENCE [LARGE SCALE GENOMIC DNA]</scope>
</reference>
<dbReference type="EMBL" id="PFSY01000188">
    <property type="protein sequence ID" value="PJC01190.1"/>
    <property type="molecule type" value="Genomic_DNA"/>
</dbReference>
<comment type="caution">
    <text evidence="1">The sequence shown here is derived from an EMBL/GenBank/DDBJ whole genome shotgun (WGS) entry which is preliminary data.</text>
</comment>
<feature type="non-terminal residue" evidence="1">
    <location>
        <position position="110"/>
    </location>
</feature>
<sequence length="110" mass="12668">MRLELRPQIDIEFTEIIEKEESMEFKERMLEVVNACIENMTHEHVSLGEGKAAEVYYRNANSTACIKFNINNDISPNSLEEEQDIMVKLYLAGIRVPKPIGLVRGTRELL</sequence>
<name>A0A2M8DQ85_9BACT</name>
<protein>
    <submittedName>
        <fullName evidence="1">Uncharacterized protein</fullName>
    </submittedName>
</protein>
<proteinExistence type="predicted"/>
<dbReference type="AlphaFoldDB" id="A0A2M8DQ85"/>
<accession>A0A2M8DQ85</accession>